<feature type="compositionally biased region" description="Low complexity" evidence="1">
    <location>
        <begin position="22"/>
        <end position="35"/>
    </location>
</feature>
<evidence type="ECO:0000313" key="3">
    <source>
        <dbReference type="EMBL" id="GBE85643.1"/>
    </source>
</evidence>
<evidence type="ECO:0000256" key="1">
    <source>
        <dbReference type="SAM" id="MobiDB-lite"/>
    </source>
</evidence>
<feature type="region of interest" description="Disordered" evidence="1">
    <location>
        <begin position="476"/>
        <end position="527"/>
    </location>
</feature>
<dbReference type="Proteomes" id="UP000287166">
    <property type="component" value="Unassembled WGS sequence"/>
</dbReference>
<evidence type="ECO:0000259" key="2">
    <source>
        <dbReference type="PROSITE" id="PS50181"/>
    </source>
</evidence>
<protein>
    <recommendedName>
        <fullName evidence="2">F-box domain-containing protein</fullName>
    </recommendedName>
</protein>
<dbReference type="GeneID" id="38782560"/>
<dbReference type="STRING" id="139825.A0A401GTY8"/>
<keyword evidence="4" id="KW-1185">Reference proteome</keyword>
<reference evidence="3 4" key="1">
    <citation type="journal article" date="2018" name="Sci. Rep.">
        <title>Genome sequence of the cauliflower mushroom Sparassis crispa (Hanabiratake) and its association with beneficial usage.</title>
        <authorList>
            <person name="Kiyama R."/>
            <person name="Furutani Y."/>
            <person name="Kawaguchi K."/>
            <person name="Nakanishi T."/>
        </authorList>
    </citation>
    <scope>NUCLEOTIDE SEQUENCE [LARGE SCALE GENOMIC DNA]</scope>
</reference>
<accession>A0A401GTY8</accession>
<feature type="compositionally biased region" description="Basic and acidic residues" evidence="1">
    <location>
        <begin position="102"/>
        <end position="124"/>
    </location>
</feature>
<evidence type="ECO:0000313" key="4">
    <source>
        <dbReference type="Proteomes" id="UP000287166"/>
    </source>
</evidence>
<comment type="caution">
    <text evidence="3">The sequence shown here is derived from an EMBL/GenBank/DDBJ whole genome shotgun (WGS) entry which is preliminary data.</text>
</comment>
<dbReference type="AlphaFoldDB" id="A0A401GTY8"/>
<feature type="compositionally biased region" description="Basic residues" evidence="1">
    <location>
        <begin position="50"/>
        <end position="60"/>
    </location>
</feature>
<gene>
    <name evidence="3" type="ORF">SCP_0801630</name>
</gene>
<dbReference type="RefSeq" id="XP_027616556.1">
    <property type="nucleotide sequence ID" value="XM_027760755.1"/>
</dbReference>
<dbReference type="InParanoid" id="A0A401GTY8"/>
<feature type="compositionally biased region" description="Pro residues" evidence="1">
    <location>
        <begin position="480"/>
        <end position="498"/>
    </location>
</feature>
<sequence>MSFFRNRRQSPQQSLQEPGSPKPASVVSPTPSSTAKIRKRLTSLSLGGIKRTRSTTHKHCAAPPVGHTVQFPSGYARYGSESPSPTASLDIRMPTGLGRRASFTEKSEQEQQGRAERLRQERPKTTGGISAPDLSHSSQSGAGMLRWVDALTEDVTKDDGPAIMRMPVDLLNVMFSYMSRQELASLALVSRMFLLPALRALYSNLDLWHTADSRVEQCIALLASKRSFGGYVRRFVCRKLPATKNGAVSMSTVTFAIAFTNMYQLTSLTIPRFEAHLLLHTTFRLRRLTILAEFMSSDELRDFFSWLVSQPALTSLSLPNLVLRSLLNREDSGSPSNDTTQPSDTLMCPSQSFPHHLLSRLTHFHGPPVLGAVLVPGHPVASAVLRIRTTLYEGLRPSAIMSALARSSAPIKRLSIKATSNKVDARTLERIFMSAGAELGDRLEVLEVDWVLEDEILYKQILSVLPRFRSLRTLRLHRGSPPPPPRSPPPTFPLPPTSLSPTNIYPSPLPSPNSPLGSRPTTANSMSLDIPLPRAHERTHLSAWSRHCPSLRSVVFLSDAEWRISLRNLADPMSMYAFVGFVAD</sequence>
<name>A0A401GTY8_9APHY</name>
<feature type="region of interest" description="Disordered" evidence="1">
    <location>
        <begin position="1"/>
        <end position="140"/>
    </location>
</feature>
<dbReference type="InterPro" id="IPR001810">
    <property type="entry name" value="F-box_dom"/>
</dbReference>
<dbReference type="EMBL" id="BFAD01000008">
    <property type="protein sequence ID" value="GBE85643.1"/>
    <property type="molecule type" value="Genomic_DNA"/>
</dbReference>
<dbReference type="PROSITE" id="PS50181">
    <property type="entry name" value="FBOX"/>
    <property type="match status" value="1"/>
</dbReference>
<dbReference type="OrthoDB" id="3259156at2759"/>
<feature type="domain" description="F-box" evidence="2">
    <location>
        <begin position="160"/>
        <end position="205"/>
    </location>
</feature>
<proteinExistence type="predicted"/>
<organism evidence="3 4">
    <name type="scientific">Sparassis crispa</name>
    <dbReference type="NCBI Taxonomy" id="139825"/>
    <lineage>
        <taxon>Eukaryota</taxon>
        <taxon>Fungi</taxon>
        <taxon>Dikarya</taxon>
        <taxon>Basidiomycota</taxon>
        <taxon>Agaricomycotina</taxon>
        <taxon>Agaricomycetes</taxon>
        <taxon>Polyporales</taxon>
        <taxon>Sparassidaceae</taxon>
        <taxon>Sparassis</taxon>
    </lineage>
</organism>